<gene>
    <name evidence="3" type="ORF">ACFFRO_09975</name>
</gene>
<feature type="compositionally biased region" description="Polar residues" evidence="1">
    <location>
        <begin position="45"/>
        <end position="55"/>
    </location>
</feature>
<feature type="compositionally biased region" description="Basic and acidic residues" evidence="1">
    <location>
        <begin position="85"/>
        <end position="100"/>
    </location>
</feature>
<keyword evidence="4" id="KW-1185">Reference proteome</keyword>
<evidence type="ECO:0000256" key="2">
    <source>
        <dbReference type="SAM" id="SignalP"/>
    </source>
</evidence>
<evidence type="ECO:0000313" key="4">
    <source>
        <dbReference type="Proteomes" id="UP001589703"/>
    </source>
</evidence>
<reference evidence="3 4" key="1">
    <citation type="submission" date="2024-09" db="EMBL/GenBank/DDBJ databases">
        <authorList>
            <person name="Sun Q."/>
            <person name="Mori K."/>
        </authorList>
    </citation>
    <scope>NUCLEOTIDE SEQUENCE [LARGE SCALE GENOMIC DNA]</scope>
    <source>
        <strain evidence="3 4">JCM 10918</strain>
    </source>
</reference>
<sequence>MPPTPLWKIWRRSLALAAAAVAISAGVSCAPGAGTDNDTKHRTPDSVTSSAQSAPDNAECGSGGNGGDGGDSGENGSPGEPGEPGTHECTRYRDLPDKSREDLTLADKVRVVLVLLNGGATQEQIAEKYDMPKSEVGSWKKAYLEEDWSVLAGN</sequence>
<dbReference type="EMBL" id="JBHMAR010000008">
    <property type="protein sequence ID" value="MFB9735456.1"/>
    <property type="molecule type" value="Genomic_DNA"/>
</dbReference>
<dbReference type="RefSeq" id="WP_247472321.1">
    <property type="nucleotide sequence ID" value="NZ_JBHMAR010000008.1"/>
</dbReference>
<feature type="signal peptide" evidence="2">
    <location>
        <begin position="1"/>
        <end position="29"/>
    </location>
</feature>
<evidence type="ECO:0000313" key="3">
    <source>
        <dbReference type="EMBL" id="MFB9735456.1"/>
    </source>
</evidence>
<comment type="caution">
    <text evidence="3">The sequence shown here is derived from an EMBL/GenBank/DDBJ whole genome shotgun (WGS) entry which is preliminary data.</text>
</comment>
<evidence type="ECO:0000256" key="1">
    <source>
        <dbReference type="SAM" id="MobiDB-lite"/>
    </source>
</evidence>
<dbReference type="InterPro" id="IPR036388">
    <property type="entry name" value="WH-like_DNA-bd_sf"/>
</dbReference>
<organism evidence="3 4">
    <name type="scientific">Streptomyces thermocoprophilus</name>
    <dbReference type="NCBI Taxonomy" id="78356"/>
    <lineage>
        <taxon>Bacteria</taxon>
        <taxon>Bacillati</taxon>
        <taxon>Actinomycetota</taxon>
        <taxon>Actinomycetes</taxon>
        <taxon>Kitasatosporales</taxon>
        <taxon>Streptomycetaceae</taxon>
        <taxon>Streptomyces</taxon>
    </lineage>
</organism>
<proteinExistence type="predicted"/>
<feature type="compositionally biased region" description="Gly residues" evidence="1">
    <location>
        <begin position="61"/>
        <end position="73"/>
    </location>
</feature>
<dbReference type="InterPro" id="IPR010921">
    <property type="entry name" value="Trp_repressor/repl_initiator"/>
</dbReference>
<accession>A0ABV5VCA1</accession>
<name>A0ABV5VCA1_9ACTN</name>
<feature type="chain" id="PRO_5045218685" evidence="2">
    <location>
        <begin position="30"/>
        <end position="154"/>
    </location>
</feature>
<keyword evidence="2" id="KW-0732">Signal</keyword>
<dbReference type="Proteomes" id="UP001589703">
    <property type="component" value="Unassembled WGS sequence"/>
</dbReference>
<dbReference type="SUPFAM" id="SSF48295">
    <property type="entry name" value="TrpR-like"/>
    <property type="match status" value="1"/>
</dbReference>
<feature type="compositionally biased region" description="Low complexity" evidence="1">
    <location>
        <begin position="74"/>
        <end position="84"/>
    </location>
</feature>
<protein>
    <submittedName>
        <fullName evidence="3">Transposase</fullName>
    </submittedName>
</protein>
<dbReference type="Gene3D" id="1.10.10.10">
    <property type="entry name" value="Winged helix-like DNA-binding domain superfamily/Winged helix DNA-binding domain"/>
    <property type="match status" value="1"/>
</dbReference>
<feature type="region of interest" description="Disordered" evidence="1">
    <location>
        <begin position="30"/>
        <end position="100"/>
    </location>
</feature>